<dbReference type="Pfam" id="PF12554">
    <property type="entry name" value="MOZART1"/>
    <property type="match status" value="1"/>
</dbReference>
<dbReference type="Proteomes" id="UP000504633">
    <property type="component" value="Unplaced"/>
</dbReference>
<dbReference type="RefSeq" id="XP_023169310.2">
    <property type="nucleotide sequence ID" value="XM_023313542.2"/>
</dbReference>
<proteinExistence type="predicted"/>
<name>A0A6J1LYV9_DROHY</name>
<dbReference type="GeneID" id="111598338"/>
<dbReference type="GO" id="GO:0000931">
    <property type="term" value="C:gamma-tubulin ring complex"/>
    <property type="evidence" value="ECO:0007669"/>
    <property type="project" value="InterPro"/>
</dbReference>
<dbReference type="KEGG" id="dhe:111598338"/>
<evidence type="ECO:0000313" key="2">
    <source>
        <dbReference type="RefSeq" id="XP_023169310.2"/>
    </source>
</evidence>
<dbReference type="GO" id="GO:0033566">
    <property type="term" value="P:gamma-tubulin complex localization"/>
    <property type="evidence" value="ECO:0007669"/>
    <property type="project" value="InterPro"/>
</dbReference>
<accession>A0A6J1LYV9</accession>
<dbReference type="OrthoDB" id="48571at2759"/>
<dbReference type="AlphaFoldDB" id="A0A6J1LYV9"/>
<evidence type="ECO:0000313" key="1">
    <source>
        <dbReference type="Proteomes" id="UP000504633"/>
    </source>
</evidence>
<organism evidence="1 2">
    <name type="scientific">Drosophila hydei</name>
    <name type="common">Fruit fly</name>
    <dbReference type="NCBI Taxonomy" id="7224"/>
    <lineage>
        <taxon>Eukaryota</taxon>
        <taxon>Metazoa</taxon>
        <taxon>Ecdysozoa</taxon>
        <taxon>Arthropoda</taxon>
        <taxon>Hexapoda</taxon>
        <taxon>Insecta</taxon>
        <taxon>Pterygota</taxon>
        <taxon>Neoptera</taxon>
        <taxon>Endopterygota</taxon>
        <taxon>Diptera</taxon>
        <taxon>Brachycera</taxon>
        <taxon>Muscomorpha</taxon>
        <taxon>Ephydroidea</taxon>
        <taxon>Drosophilidae</taxon>
        <taxon>Drosophila</taxon>
    </lineage>
</organism>
<dbReference type="OMA" id="EHKRETS"/>
<keyword evidence="1" id="KW-1185">Reference proteome</keyword>
<reference evidence="2" key="1">
    <citation type="submission" date="2025-08" db="UniProtKB">
        <authorList>
            <consortium name="RefSeq"/>
        </authorList>
    </citation>
    <scope>IDENTIFICATION</scope>
    <source>
        <strain evidence="2">15085-1641.00</strain>
        <tissue evidence="2">Whole body</tissue>
    </source>
</reference>
<dbReference type="InterPro" id="IPR022214">
    <property type="entry name" value="MZT1"/>
</dbReference>
<protein>
    <submittedName>
        <fullName evidence="2">Uncharacterized protein LOC111598338</fullName>
    </submittedName>
</protein>
<sequence>MSKQILEDEDARKDLNQAQYNANEELNEVKVQEQNVGTAAAELASLNKNIVKANTYRRLNLKRNMDTNAAQDTKDDMVNQMGIDEHKRETSFVNKSPALRIAVHGMSELINTRLSTEALDICVELIEAGVQPRALSEVVLHILDIKVKNYEKEHGPILP</sequence>
<gene>
    <name evidence="2" type="primary">LOC111598338</name>
</gene>